<evidence type="ECO:0000313" key="1">
    <source>
        <dbReference type="EMBL" id="KAJ9113371.1"/>
    </source>
</evidence>
<sequence length="1058" mass="122838">MHKRQKTEKFRPGFIVSVRVTNFTTYSNAEFQLSPTLNMIIGPNGTGKSTLVAAICLGLGGKIELIRRKTLKSMIKTGCSESTIEITLKNAEDANPEYLVIERTFTATELNWLVNNRVSDERTVRNVCRKLNIQLDNLCHFLPQERVAEFATLTPEKLLLQTERTLGTGHLISLHEDLIRLDSERETVKSELENNSSKLERLNVERQDLEAEAQKFEDYQKKSREIELHKMLLPYAQLQDLKERQKELKRQRDEAKKKLQNFNLTTQPLEKQIRQTDEQRRDIHEQLDKLKHRHSLLTTQYKQQTAQVREATDKITELKASVESLANKSERRKQEAEKLKQERQELEVKLRSVPEVDEEALKDAKKNRDDAFRELNEQKSKTQQLEDTMEPKVSRIRNLQADLKRYEAKLTSTDKLLVLEARGRPYNELRENALKGHLLLRENPQFQLRYFEAPIVSCEVTEKAYAPFIEKVIDNNTLLAITVPDQESYDEVSRLVFSKYNVPMRLALDEPGRLPVPRERLHEYGFDGYLSDYINGPPVVLNMLKVISKLHMIPVRKNPMSDEQFQKLITPNATGQIPFMKFVVADDFVSVSRSRYGSRQFFYSTEKVRNASFFVTGGLSREARLDIKEKIASVSQEYQQCRDEVKQLRQTADKNRLIYESVSKKLSAARVKVEELQSVRSNRAKLVAYISAKADRIKKMEHDAQKDYTEKVRQTEQRINDMFHTRATKLAEAAQTLSQLTMLSIDMDCKNFKILQEKNRITTLKKLIHSLDDYKKTLVEEYEELKRKYDEIKKSDAARKVRQQSENYTENDRTVLSSLAESYLLENNLSEAFIQDRIHFLEDERSVMATADQSAIATLGQRLQEIKQLEQRIPHLEEEKHKLDKQIDDKRAKWEPELSSIVLKISSAFQSKFTAVASDGQVELVKAERFKDYKLQILVKFRENTDLKVLDNHSQSGGERAVSTIFFIMSLQGLTEAPFRVVDEINQGMDPKNEKMAHKYLVQTACENDASQYFLVTPKLLTGLYYHPEMAVHCIYTGPFIESSDKSFLDFRQHTEVK</sequence>
<evidence type="ECO:0000313" key="2">
    <source>
        <dbReference type="Proteomes" id="UP001241377"/>
    </source>
</evidence>
<accession>A0ACC2WQM0</accession>
<name>A0ACC2WQM0_9TREE</name>
<dbReference type="EMBL" id="JASBWR010000002">
    <property type="protein sequence ID" value="KAJ9113371.1"/>
    <property type="molecule type" value="Genomic_DNA"/>
</dbReference>
<comment type="caution">
    <text evidence="1">The sequence shown here is derived from an EMBL/GenBank/DDBJ whole genome shotgun (WGS) entry which is preliminary data.</text>
</comment>
<dbReference type="Proteomes" id="UP001241377">
    <property type="component" value="Unassembled WGS sequence"/>
</dbReference>
<keyword evidence="2" id="KW-1185">Reference proteome</keyword>
<gene>
    <name evidence="1" type="ORF">QFC19_000290</name>
</gene>
<proteinExistence type="predicted"/>
<organism evidence="1 2">
    <name type="scientific">Naganishia cerealis</name>
    <dbReference type="NCBI Taxonomy" id="610337"/>
    <lineage>
        <taxon>Eukaryota</taxon>
        <taxon>Fungi</taxon>
        <taxon>Dikarya</taxon>
        <taxon>Basidiomycota</taxon>
        <taxon>Agaricomycotina</taxon>
        <taxon>Tremellomycetes</taxon>
        <taxon>Filobasidiales</taxon>
        <taxon>Filobasidiaceae</taxon>
        <taxon>Naganishia</taxon>
    </lineage>
</organism>
<reference evidence="1" key="1">
    <citation type="submission" date="2023-04" db="EMBL/GenBank/DDBJ databases">
        <title>Draft Genome sequencing of Naganishia species isolated from polar environments using Oxford Nanopore Technology.</title>
        <authorList>
            <person name="Leo P."/>
            <person name="Venkateswaran K."/>
        </authorList>
    </citation>
    <scope>NUCLEOTIDE SEQUENCE</scope>
    <source>
        <strain evidence="1">MNA-CCFEE 5261</strain>
    </source>
</reference>
<protein>
    <submittedName>
        <fullName evidence="1">Uncharacterized protein</fullName>
    </submittedName>
</protein>